<dbReference type="STRING" id="2512241.A0A553I6V9"/>
<dbReference type="AlphaFoldDB" id="A0A553I6V9"/>
<keyword evidence="3" id="KW-1185">Reference proteome</keyword>
<evidence type="ECO:0000313" key="3">
    <source>
        <dbReference type="Proteomes" id="UP000319160"/>
    </source>
</evidence>
<sequence length="206" mass="23037">MLECDRYAVGMEASVPRYFVIRIDSSKRSGADAMRSRAPLRIENMYLHRLELGASQQSVQFISQESYTQFPRISLTKKQAIRKMSTRAAINLVKQKSSAEVLQLRCHVRPGASKAREGVVAITDESIEVCVSAPPQDGKANRALLEVLSQALGTPKSDMQITHGLKSRDKTVNVSRASLKHAQFDEVTDIIKFVKERLHPIDSSER</sequence>
<dbReference type="SUPFAM" id="SSF69786">
    <property type="entry name" value="YggU-like"/>
    <property type="match status" value="1"/>
</dbReference>
<reference evidence="3" key="1">
    <citation type="submission" date="2019-06" db="EMBL/GenBank/DDBJ databases">
        <title>Draft genome sequence of the griseofulvin-producing fungus Xylaria cubensis strain G536.</title>
        <authorList>
            <person name="Mead M.E."/>
            <person name="Raja H.A."/>
            <person name="Steenwyk J.L."/>
            <person name="Knowles S.L."/>
            <person name="Oberlies N.H."/>
            <person name="Rokas A."/>
        </authorList>
    </citation>
    <scope>NUCLEOTIDE SEQUENCE [LARGE SCALE GENOMIC DNA]</scope>
    <source>
        <strain evidence="3">G536</strain>
    </source>
</reference>
<evidence type="ECO:0000256" key="1">
    <source>
        <dbReference type="ARBA" id="ARBA00010364"/>
    </source>
</evidence>
<organism evidence="2 3">
    <name type="scientific">Xylaria flabelliformis</name>
    <dbReference type="NCBI Taxonomy" id="2512241"/>
    <lineage>
        <taxon>Eukaryota</taxon>
        <taxon>Fungi</taxon>
        <taxon>Dikarya</taxon>
        <taxon>Ascomycota</taxon>
        <taxon>Pezizomycotina</taxon>
        <taxon>Sordariomycetes</taxon>
        <taxon>Xylariomycetidae</taxon>
        <taxon>Xylariales</taxon>
        <taxon>Xylariaceae</taxon>
        <taxon>Xylaria</taxon>
    </lineage>
</organism>
<protein>
    <submittedName>
        <fullName evidence="2">Uncharacterized protein</fullName>
    </submittedName>
</protein>
<dbReference type="NCBIfam" id="TIGR00251">
    <property type="entry name" value="DUF167 family protein"/>
    <property type="match status" value="1"/>
</dbReference>
<dbReference type="PANTHER" id="PTHR13420:SF7">
    <property type="entry name" value="UPF0235 PROTEIN C15ORF40"/>
    <property type="match status" value="1"/>
</dbReference>
<dbReference type="GO" id="GO:0005737">
    <property type="term" value="C:cytoplasm"/>
    <property type="evidence" value="ECO:0007669"/>
    <property type="project" value="TreeGrafter"/>
</dbReference>
<dbReference type="SMART" id="SM01152">
    <property type="entry name" value="DUF167"/>
    <property type="match status" value="1"/>
</dbReference>
<gene>
    <name evidence="2" type="ORF">FHL15_003080</name>
</gene>
<proteinExistence type="inferred from homology"/>
<dbReference type="OrthoDB" id="244097at2759"/>
<name>A0A553I6V9_9PEZI</name>
<comment type="caution">
    <text evidence="2">The sequence shown here is derived from an EMBL/GenBank/DDBJ whole genome shotgun (WGS) entry which is preliminary data.</text>
</comment>
<dbReference type="Proteomes" id="UP000319160">
    <property type="component" value="Unassembled WGS sequence"/>
</dbReference>
<evidence type="ECO:0000313" key="2">
    <source>
        <dbReference type="EMBL" id="TRX95938.1"/>
    </source>
</evidence>
<dbReference type="InterPro" id="IPR003746">
    <property type="entry name" value="DUF167"/>
</dbReference>
<dbReference type="EMBL" id="VFLP01000013">
    <property type="protein sequence ID" value="TRX95938.1"/>
    <property type="molecule type" value="Genomic_DNA"/>
</dbReference>
<comment type="similarity">
    <text evidence="1">Belongs to the UPF0235 family.</text>
</comment>
<dbReference type="InterPro" id="IPR036591">
    <property type="entry name" value="YggU-like_sf"/>
</dbReference>
<dbReference type="Pfam" id="PF02594">
    <property type="entry name" value="DUF167"/>
    <property type="match status" value="1"/>
</dbReference>
<accession>A0A553I6V9</accession>
<dbReference type="PANTHER" id="PTHR13420">
    <property type="entry name" value="UPF0235 PROTEIN C15ORF40"/>
    <property type="match status" value="1"/>
</dbReference>
<dbReference type="Gene3D" id="3.30.1200.10">
    <property type="entry name" value="YggU-like"/>
    <property type="match status" value="1"/>
</dbReference>
<dbReference type="HAMAP" id="MF_00634">
    <property type="entry name" value="UPF0235"/>
    <property type="match status" value="1"/>
</dbReference>